<proteinExistence type="predicted"/>
<dbReference type="EMBL" id="MWDB01000009">
    <property type="protein sequence ID" value="OQB41870.1"/>
    <property type="molecule type" value="Genomic_DNA"/>
</dbReference>
<name>A0A1V5ZNM9_9BACT</name>
<dbReference type="AlphaFoldDB" id="A0A1V5ZNM9"/>
<organism evidence="1">
    <name type="scientific">candidate division CPR1 bacterium ADurb.Bin160</name>
    <dbReference type="NCBI Taxonomy" id="1852826"/>
    <lineage>
        <taxon>Bacteria</taxon>
        <taxon>candidate division CPR1</taxon>
    </lineage>
</organism>
<dbReference type="Proteomes" id="UP000485621">
    <property type="component" value="Unassembled WGS sequence"/>
</dbReference>
<sequence>MKKVEQLYSSSKYISQQTMAIDQALSQINMDAENNNLNENILSPEDVIQKLEEITANGVDN</sequence>
<reference evidence="1" key="1">
    <citation type="submission" date="2017-02" db="EMBL/GenBank/DDBJ databases">
        <title>Delving into the versatile metabolic prowess of the omnipresent phylum Bacteroidetes.</title>
        <authorList>
            <person name="Nobu M.K."/>
            <person name="Mei R."/>
            <person name="Narihiro T."/>
            <person name="Kuroda K."/>
            <person name="Liu W.-T."/>
        </authorList>
    </citation>
    <scope>NUCLEOTIDE SEQUENCE</scope>
    <source>
        <strain evidence="1">ADurb.Bin160</strain>
    </source>
</reference>
<accession>A0A1V5ZNM9</accession>
<protein>
    <submittedName>
        <fullName evidence="1">Uncharacterized protein</fullName>
    </submittedName>
</protein>
<comment type="caution">
    <text evidence="1">The sequence shown here is derived from an EMBL/GenBank/DDBJ whole genome shotgun (WGS) entry which is preliminary data.</text>
</comment>
<evidence type="ECO:0000313" key="1">
    <source>
        <dbReference type="EMBL" id="OQB41870.1"/>
    </source>
</evidence>
<gene>
    <name evidence="1" type="ORF">BWY04_00580</name>
</gene>